<dbReference type="AlphaFoldDB" id="A0A9P4M0U5"/>
<feature type="region of interest" description="Disordered" evidence="1">
    <location>
        <begin position="347"/>
        <end position="375"/>
    </location>
</feature>
<feature type="region of interest" description="Disordered" evidence="1">
    <location>
        <begin position="202"/>
        <end position="270"/>
    </location>
</feature>
<dbReference type="OrthoDB" id="10677193at2759"/>
<reference evidence="3" key="1">
    <citation type="journal article" date="2020" name="Stud. Mycol.">
        <title>101 Dothideomycetes genomes: a test case for predicting lifestyles and emergence of pathogens.</title>
        <authorList>
            <person name="Haridas S."/>
            <person name="Albert R."/>
            <person name="Binder M."/>
            <person name="Bloem J."/>
            <person name="Labutti K."/>
            <person name="Salamov A."/>
            <person name="Andreopoulos B."/>
            <person name="Baker S."/>
            <person name="Barry K."/>
            <person name="Bills G."/>
            <person name="Bluhm B."/>
            <person name="Cannon C."/>
            <person name="Castanera R."/>
            <person name="Culley D."/>
            <person name="Daum C."/>
            <person name="Ezra D."/>
            <person name="Gonzalez J."/>
            <person name="Henrissat B."/>
            <person name="Kuo A."/>
            <person name="Liang C."/>
            <person name="Lipzen A."/>
            <person name="Lutzoni F."/>
            <person name="Magnuson J."/>
            <person name="Mondo S."/>
            <person name="Nolan M."/>
            <person name="Ohm R."/>
            <person name="Pangilinan J."/>
            <person name="Park H.-J."/>
            <person name="Ramirez L."/>
            <person name="Alfaro M."/>
            <person name="Sun H."/>
            <person name="Tritt A."/>
            <person name="Yoshinaga Y."/>
            <person name="Zwiers L.-H."/>
            <person name="Turgeon B."/>
            <person name="Goodwin S."/>
            <person name="Spatafora J."/>
            <person name="Crous P."/>
            <person name="Grigoriev I."/>
        </authorList>
    </citation>
    <scope>NUCLEOTIDE SEQUENCE</scope>
    <source>
        <strain evidence="3">CBS 133067</strain>
    </source>
</reference>
<dbReference type="EMBL" id="ML978142">
    <property type="protein sequence ID" value="KAF2092863.1"/>
    <property type="molecule type" value="Genomic_DNA"/>
</dbReference>
<evidence type="ECO:0000313" key="3">
    <source>
        <dbReference type="EMBL" id="KAF2092863.1"/>
    </source>
</evidence>
<keyword evidence="2" id="KW-1133">Transmembrane helix</keyword>
<evidence type="ECO:0000256" key="1">
    <source>
        <dbReference type="SAM" id="MobiDB-lite"/>
    </source>
</evidence>
<evidence type="ECO:0000256" key="2">
    <source>
        <dbReference type="SAM" id="Phobius"/>
    </source>
</evidence>
<feature type="region of interest" description="Disordered" evidence="1">
    <location>
        <begin position="164"/>
        <end position="185"/>
    </location>
</feature>
<proteinExistence type="predicted"/>
<sequence>MCDWHSSHLDSAMRRKIKSLDGDAGGIRALSRCINASRARVHNQSELEFSPLDHFSNLTFDKEPSIETARFFNGFSHFLPAALQLFSLGETHAKPSVTARVSVPIQQRPKFTCNAGGSGEGSDEGVSQHERGAASIMTHCLDHSDESDDEDEWPTVADLISGKCKGNVKGRSSTEQSRGSQGSAAFGSAAITNDIGRVGSRDLPILLGDDEDGGDGSDTGPDATPATAAATDDNDDPSISAPPVDVEALPSSSHTLPAEDSVNHPAGQPLVCAANDSGTIRKNYNDIQAGWGIPRDATDAGEYEQYGRPGVSQEDELLSSQKHSLPAAAEGNVYDVFAEYEESFGDISKGRKPRRGREQVTSSAHSADPKFGDPHLATMSSVTLAQSDGEPGGRRYIAADPAASMTASLDPNRLPTVQHSEDGPMITKLKRQQKQRAASTVPLPTSQSRKRQGLAIPVRSVAAIVVLVVAILMLVPTLTLSGLPSPSWMAETLPGIDAGRLLAVSLSFVWLGRVVLHYG</sequence>
<feature type="transmembrane region" description="Helical" evidence="2">
    <location>
        <begin position="456"/>
        <end position="478"/>
    </location>
</feature>
<keyword evidence="2" id="KW-0472">Membrane</keyword>
<name>A0A9P4M0U5_9PEZI</name>
<keyword evidence="4" id="KW-1185">Reference proteome</keyword>
<protein>
    <submittedName>
        <fullName evidence="3">Uncharacterized protein</fullName>
    </submittedName>
</protein>
<comment type="caution">
    <text evidence="3">The sequence shown here is derived from an EMBL/GenBank/DDBJ whole genome shotgun (WGS) entry which is preliminary data.</text>
</comment>
<dbReference type="Proteomes" id="UP000799772">
    <property type="component" value="Unassembled WGS sequence"/>
</dbReference>
<gene>
    <name evidence="3" type="ORF">NA57DRAFT_62170</name>
</gene>
<organism evidence="3 4">
    <name type="scientific">Rhizodiscina lignyota</name>
    <dbReference type="NCBI Taxonomy" id="1504668"/>
    <lineage>
        <taxon>Eukaryota</taxon>
        <taxon>Fungi</taxon>
        <taxon>Dikarya</taxon>
        <taxon>Ascomycota</taxon>
        <taxon>Pezizomycotina</taxon>
        <taxon>Dothideomycetes</taxon>
        <taxon>Pleosporomycetidae</taxon>
        <taxon>Aulographales</taxon>
        <taxon>Rhizodiscinaceae</taxon>
        <taxon>Rhizodiscina</taxon>
    </lineage>
</organism>
<accession>A0A9P4M0U5</accession>
<feature type="transmembrane region" description="Helical" evidence="2">
    <location>
        <begin position="498"/>
        <end position="516"/>
    </location>
</feature>
<keyword evidence="2" id="KW-0812">Transmembrane</keyword>
<feature type="compositionally biased region" description="Low complexity" evidence="1">
    <location>
        <begin position="218"/>
        <end position="231"/>
    </location>
</feature>
<evidence type="ECO:0000313" key="4">
    <source>
        <dbReference type="Proteomes" id="UP000799772"/>
    </source>
</evidence>